<evidence type="ECO:0000313" key="7">
    <source>
        <dbReference type="EMBL" id="CAF0919989.1"/>
    </source>
</evidence>
<protein>
    <recommendedName>
        <fullName evidence="4">Cilia- and flagella-associated protein 299</fullName>
    </recommendedName>
</protein>
<sequence length="268" mass="31088">MSEDSKQPFQQVNIDDDQNAMADFVTEFTTYEAFLDSQISEIDQYYLQDTDIAREFVELGYRGVGHGISRKDFQERKHRAEMILHSRRQGPIAILSDALTVINPFAKELAVREEANRTTRLLTIIFIRDRNHLGQEISAYVDYAHRLKSEDFTSIFLGKNKLVPLTTDLSFYNWHTHLCVSNNTQNFHLVSNVSGVQFRCEHDRKMIYVDPELKHYGDGTARIVVDTDEYLQVILYVRFQELVLLSVLNRTVLLGSLFTSEEILNLML</sequence>
<proteinExistence type="predicted"/>
<accession>A0A814MPH3</accession>
<reference evidence="8" key="1">
    <citation type="submission" date="2021-02" db="EMBL/GenBank/DDBJ databases">
        <authorList>
            <person name="Nowell W R."/>
        </authorList>
    </citation>
    <scope>NUCLEOTIDE SEQUENCE</scope>
</reference>
<dbReference type="OrthoDB" id="2136125at2759"/>
<evidence type="ECO:0000256" key="4">
    <source>
        <dbReference type="ARBA" id="ARBA00021436"/>
    </source>
</evidence>
<dbReference type="Proteomes" id="UP000663852">
    <property type="component" value="Unassembled WGS sequence"/>
</dbReference>
<dbReference type="InterPro" id="IPR027887">
    <property type="entry name" value="DUF4464"/>
</dbReference>
<keyword evidence="9" id="KW-1185">Reference proteome</keyword>
<dbReference type="Pfam" id="PF14713">
    <property type="entry name" value="DUF4464"/>
    <property type="match status" value="1"/>
</dbReference>
<dbReference type="GO" id="GO:0005634">
    <property type="term" value="C:nucleus"/>
    <property type="evidence" value="ECO:0007669"/>
    <property type="project" value="UniProtKB-SubCell"/>
</dbReference>
<comment type="function">
    <text evidence="1">May be involved in spermatogenesis.</text>
</comment>
<keyword evidence="5" id="KW-0963">Cytoplasm</keyword>
<dbReference type="PANTHER" id="PTHR33588:SF1">
    <property type="entry name" value="CILIA- AND FLAGELLA-ASSOCIATED PROTEIN 299"/>
    <property type="match status" value="1"/>
</dbReference>
<evidence type="ECO:0000256" key="6">
    <source>
        <dbReference type="ARBA" id="ARBA00023242"/>
    </source>
</evidence>
<comment type="subcellular location">
    <subcellularLocation>
        <location evidence="3">Cytoplasm</location>
    </subcellularLocation>
    <subcellularLocation>
        <location evidence="2">Nucleus</location>
    </subcellularLocation>
</comment>
<keyword evidence="6" id="KW-0539">Nucleus</keyword>
<comment type="caution">
    <text evidence="8">The sequence shown here is derived from an EMBL/GenBank/DDBJ whole genome shotgun (WGS) entry which is preliminary data.</text>
</comment>
<evidence type="ECO:0000313" key="8">
    <source>
        <dbReference type="EMBL" id="CAF1082240.1"/>
    </source>
</evidence>
<evidence type="ECO:0000313" key="9">
    <source>
        <dbReference type="Proteomes" id="UP000663828"/>
    </source>
</evidence>
<dbReference type="Proteomes" id="UP000663828">
    <property type="component" value="Unassembled WGS sequence"/>
</dbReference>
<dbReference type="GO" id="GO:0005737">
    <property type="term" value="C:cytoplasm"/>
    <property type="evidence" value="ECO:0007669"/>
    <property type="project" value="UniProtKB-SubCell"/>
</dbReference>
<evidence type="ECO:0000256" key="5">
    <source>
        <dbReference type="ARBA" id="ARBA00022490"/>
    </source>
</evidence>
<dbReference type="AlphaFoldDB" id="A0A814MPH3"/>
<evidence type="ECO:0000256" key="2">
    <source>
        <dbReference type="ARBA" id="ARBA00004123"/>
    </source>
</evidence>
<name>A0A814MPH3_ADIRI</name>
<evidence type="ECO:0000256" key="1">
    <source>
        <dbReference type="ARBA" id="ARBA00003056"/>
    </source>
</evidence>
<evidence type="ECO:0000256" key="3">
    <source>
        <dbReference type="ARBA" id="ARBA00004496"/>
    </source>
</evidence>
<dbReference type="EMBL" id="CAJNOJ010000037">
    <property type="protein sequence ID" value="CAF0919989.1"/>
    <property type="molecule type" value="Genomic_DNA"/>
</dbReference>
<gene>
    <name evidence="7" type="ORF">EDS130_LOCUS10716</name>
    <name evidence="8" type="ORF">XAT740_LOCUS17385</name>
</gene>
<dbReference type="PANTHER" id="PTHR33588">
    <property type="entry name" value="CILIA- AND FLAGELLA-ASSOCIATED PROTEIN 299"/>
    <property type="match status" value="1"/>
</dbReference>
<dbReference type="EMBL" id="CAJNOR010001132">
    <property type="protein sequence ID" value="CAF1082240.1"/>
    <property type="molecule type" value="Genomic_DNA"/>
</dbReference>
<organism evidence="8 9">
    <name type="scientific">Adineta ricciae</name>
    <name type="common">Rotifer</name>
    <dbReference type="NCBI Taxonomy" id="249248"/>
    <lineage>
        <taxon>Eukaryota</taxon>
        <taxon>Metazoa</taxon>
        <taxon>Spiralia</taxon>
        <taxon>Gnathifera</taxon>
        <taxon>Rotifera</taxon>
        <taxon>Eurotatoria</taxon>
        <taxon>Bdelloidea</taxon>
        <taxon>Adinetida</taxon>
        <taxon>Adinetidae</taxon>
        <taxon>Adineta</taxon>
    </lineage>
</organism>